<name>A0A062VDA3_9EURY</name>
<evidence type="ECO:0000313" key="2">
    <source>
        <dbReference type="EMBL" id="KCZ73644.1"/>
    </source>
</evidence>
<dbReference type="EMBL" id="JMIY01000001">
    <property type="protein sequence ID" value="KCZ73644.1"/>
    <property type="molecule type" value="Genomic_DNA"/>
</dbReference>
<sequence>MWIRAPYLSSPLPHDKKEFVQQLAHHYYAPYDNITSLQTWQSDILCRAITGDGITKRELYSDDEDFIYKYRRCIGLNGINVVATKPDLLDRSVLIGLERIPRNKRIPEAKFWAALEKVQGEILGGIFTAVSRAMALYPSIELDEYPRMADFAVWGCAIAEALGYGMDAFLDAYDANIRAQNREALEGSIIGDLILKFMGDRTEWQGTPSELLIELELLGEACRVNTKAQGFPKAANTLTRRLNEIKTNLLEEGIIFVAIRDAQQRTIQLSRSPLQTADNTVIPSLPSFPRAGDNDGIDDGTKNEKNSIVIHEGGTRDVTTPKIVSSLVSSSRKQEPATHHDGMTVMTILSKVSKGEPSQIDKLKLARNRILRDYGYQPINANAMEEEVRYFIGDMWREHKLTMSHEEAELLIKAAITDRDRGR</sequence>
<dbReference type="AlphaFoldDB" id="A0A062VDA3"/>
<accession>A0A062VDA3</accession>
<dbReference type="Proteomes" id="UP000027153">
    <property type="component" value="Unassembled WGS sequence"/>
</dbReference>
<protein>
    <submittedName>
        <fullName evidence="2">Uncharacterized protein</fullName>
    </submittedName>
</protein>
<gene>
    <name evidence="2" type="ORF">ANME2D_00716</name>
</gene>
<evidence type="ECO:0000313" key="3">
    <source>
        <dbReference type="Proteomes" id="UP000027153"/>
    </source>
</evidence>
<evidence type="ECO:0000256" key="1">
    <source>
        <dbReference type="SAM" id="MobiDB-lite"/>
    </source>
</evidence>
<organism evidence="2 3">
    <name type="scientific">Candidatus Methanoperedens nitratireducens</name>
    <dbReference type="NCBI Taxonomy" id="1392998"/>
    <lineage>
        <taxon>Archaea</taxon>
        <taxon>Methanobacteriati</taxon>
        <taxon>Methanobacteriota</taxon>
        <taxon>Stenosarchaea group</taxon>
        <taxon>Methanomicrobia</taxon>
        <taxon>Methanosarcinales</taxon>
        <taxon>ANME-2 cluster</taxon>
        <taxon>Candidatus Methanoperedentaceae</taxon>
        <taxon>Candidatus Methanoperedens</taxon>
    </lineage>
</organism>
<proteinExistence type="predicted"/>
<keyword evidence="3" id="KW-1185">Reference proteome</keyword>
<comment type="caution">
    <text evidence="2">The sequence shown here is derived from an EMBL/GenBank/DDBJ whole genome shotgun (WGS) entry which is preliminary data.</text>
</comment>
<reference evidence="2 3" key="1">
    <citation type="journal article" date="2013" name="Nature">
        <title>Anaerobic oxidation of methane coupled to nitrate reduction in a novel archaeal lineage.</title>
        <authorList>
            <person name="Haroon M.F."/>
            <person name="Hu S."/>
            <person name="Shi Y."/>
            <person name="Imelfort M."/>
            <person name="Keller J."/>
            <person name="Hugenholtz P."/>
            <person name="Yuan Z."/>
            <person name="Tyson G.W."/>
        </authorList>
    </citation>
    <scope>NUCLEOTIDE SEQUENCE [LARGE SCALE GENOMIC DNA]</scope>
    <source>
        <strain evidence="2 3">ANME-2d</strain>
    </source>
</reference>
<feature type="region of interest" description="Disordered" evidence="1">
    <location>
        <begin position="278"/>
        <end position="303"/>
    </location>
</feature>